<dbReference type="KEGG" id="pory:EJA05_22215"/>
<sequence length="129" mass="14134">MHQFQVLIHQPRPFHQIVLHQAFNAQGVYSVRLTEDMPGTLACLNQERPVDVLVLDHDMPISSAQSLFRHLATEGAAQALLFVGQGKGNGPDLAREARKLGLWVLDELPWPMSTVALGKALGRLPAPIG</sequence>
<dbReference type="Proteomes" id="UP000268230">
    <property type="component" value="Chromosome"/>
</dbReference>
<dbReference type="AlphaFoldDB" id="A0A3S8UPE8"/>
<reference evidence="1 2" key="1">
    <citation type="submission" date="2018-12" db="EMBL/GenBank/DDBJ databases">
        <authorList>
            <person name="Li S."/>
            <person name="Yang R."/>
            <person name="Chen G."/>
            <person name="Zou L."/>
            <person name="Zhang C."/>
            <person name="Chen Y."/>
            <person name="Liu Z."/>
            <person name="Li Y."/>
            <person name="Yan Y."/>
            <person name="Huang M."/>
            <person name="Chen T."/>
        </authorList>
    </citation>
    <scope>NUCLEOTIDE SEQUENCE [LARGE SCALE GENOMIC DNA]</scope>
    <source>
        <strain evidence="1 2">1257</strain>
    </source>
</reference>
<dbReference type="EMBL" id="CP034338">
    <property type="protein sequence ID" value="AZL70270.1"/>
    <property type="molecule type" value="Genomic_DNA"/>
</dbReference>
<evidence type="ECO:0000313" key="1">
    <source>
        <dbReference type="EMBL" id="AZL70270.1"/>
    </source>
</evidence>
<keyword evidence="1" id="KW-0418">Kinase</keyword>
<dbReference type="Gene3D" id="3.40.50.2300">
    <property type="match status" value="1"/>
</dbReference>
<gene>
    <name evidence="1" type="ORF">EJA05_22215</name>
</gene>
<dbReference type="OrthoDB" id="7013433at2"/>
<protein>
    <submittedName>
        <fullName evidence="1">Histidine kinase</fullName>
    </submittedName>
</protein>
<organism evidence="1 2">
    <name type="scientific">Pseudomonas entomophila</name>
    <dbReference type="NCBI Taxonomy" id="312306"/>
    <lineage>
        <taxon>Bacteria</taxon>
        <taxon>Pseudomonadati</taxon>
        <taxon>Pseudomonadota</taxon>
        <taxon>Gammaproteobacteria</taxon>
        <taxon>Pseudomonadales</taxon>
        <taxon>Pseudomonadaceae</taxon>
        <taxon>Pseudomonas</taxon>
    </lineage>
</organism>
<name>A0A3S8UPE8_9PSED</name>
<accession>A0A3S8UPE8</accession>
<proteinExistence type="predicted"/>
<keyword evidence="1" id="KW-0808">Transferase</keyword>
<dbReference type="GO" id="GO:0016301">
    <property type="term" value="F:kinase activity"/>
    <property type="evidence" value="ECO:0007669"/>
    <property type="project" value="UniProtKB-KW"/>
</dbReference>
<evidence type="ECO:0000313" key="2">
    <source>
        <dbReference type="Proteomes" id="UP000268230"/>
    </source>
</evidence>
<dbReference type="InterPro" id="IPR011006">
    <property type="entry name" value="CheY-like_superfamily"/>
</dbReference>
<dbReference type="SUPFAM" id="SSF52172">
    <property type="entry name" value="CheY-like"/>
    <property type="match status" value="1"/>
</dbReference>